<protein>
    <submittedName>
        <fullName evidence="1">Uncharacterized protein</fullName>
    </submittedName>
</protein>
<gene>
    <name evidence="1" type="ORF">XM38_037920</name>
</gene>
<dbReference type="KEGG" id="hhg:XM38_037920"/>
<dbReference type="Proteomes" id="UP000191901">
    <property type="component" value="Chromosome"/>
</dbReference>
<sequence length="82" mass="9030">MNEAETHTELIDPARRAAGWDVVEGSRVRREVIAPGRLGGGGRRAKPEFADYVLVYRGHKLAVIEAKRHAKASARPKNTPQS</sequence>
<proteinExistence type="predicted"/>
<dbReference type="EMBL" id="CP021983">
    <property type="protein sequence ID" value="ASC72833.1"/>
    <property type="molecule type" value="Genomic_DNA"/>
</dbReference>
<dbReference type="AlphaFoldDB" id="A0A1Z3HR92"/>
<accession>A0A1Z3HR92</accession>
<evidence type="ECO:0000313" key="1">
    <source>
        <dbReference type="EMBL" id="ASC72833.1"/>
    </source>
</evidence>
<name>A0A1Z3HR92_9CYAN</name>
<dbReference type="Gene3D" id="3.90.1570.30">
    <property type="match status" value="1"/>
</dbReference>
<keyword evidence="2" id="KW-1185">Reference proteome</keyword>
<evidence type="ECO:0000313" key="2">
    <source>
        <dbReference type="Proteomes" id="UP000191901"/>
    </source>
</evidence>
<reference evidence="1 2" key="1">
    <citation type="journal article" date="2016" name="Biochim. Biophys. Acta">
        <title>Characterization of red-shifted phycobilisomes isolated from the chlorophyll f-containing cyanobacterium Halomicronema hongdechloris.</title>
        <authorList>
            <person name="Li Y."/>
            <person name="Lin Y."/>
            <person name="Garvey C.J."/>
            <person name="Birch D."/>
            <person name="Corkery R.W."/>
            <person name="Loughlin P.C."/>
            <person name="Scheer H."/>
            <person name="Willows R.D."/>
            <person name="Chen M."/>
        </authorList>
    </citation>
    <scope>NUCLEOTIDE SEQUENCE [LARGE SCALE GENOMIC DNA]</scope>
    <source>
        <strain evidence="1 2">C2206</strain>
    </source>
</reference>
<organism evidence="1 2">
    <name type="scientific">Halomicronema hongdechloris C2206</name>
    <dbReference type="NCBI Taxonomy" id="1641165"/>
    <lineage>
        <taxon>Bacteria</taxon>
        <taxon>Bacillati</taxon>
        <taxon>Cyanobacteriota</taxon>
        <taxon>Cyanophyceae</taxon>
        <taxon>Nodosilineales</taxon>
        <taxon>Nodosilineaceae</taxon>
        <taxon>Halomicronema</taxon>
    </lineage>
</organism>